<evidence type="ECO:0000256" key="5">
    <source>
        <dbReference type="ARBA" id="ARBA00022963"/>
    </source>
</evidence>
<keyword evidence="4" id="KW-0378">Hydrolase</keyword>
<dbReference type="GO" id="GO:0016891">
    <property type="term" value="F:RNA endonuclease activity producing 5'-phosphomonoesters, hydrolytic mechanism"/>
    <property type="evidence" value="ECO:0007669"/>
    <property type="project" value="TreeGrafter"/>
</dbReference>
<dbReference type="GO" id="GO:0016042">
    <property type="term" value="P:lipid catabolic process"/>
    <property type="evidence" value="ECO:0007669"/>
    <property type="project" value="UniProtKB-KW"/>
</dbReference>
<comment type="caution">
    <text evidence="8">The sequence shown here is derived from an EMBL/GenBank/DDBJ whole genome shotgun (WGS) entry which is preliminary data.</text>
</comment>
<dbReference type="GO" id="GO:0004630">
    <property type="term" value="F:phospholipase D activity"/>
    <property type="evidence" value="ECO:0007669"/>
    <property type="project" value="UniProtKB-EC"/>
</dbReference>
<organism evidence="8 9">
    <name type="scientific">Vibrio splendidus</name>
    <dbReference type="NCBI Taxonomy" id="29497"/>
    <lineage>
        <taxon>Bacteria</taxon>
        <taxon>Pseudomonadati</taxon>
        <taxon>Pseudomonadota</taxon>
        <taxon>Gammaproteobacteria</taxon>
        <taxon>Vibrionales</taxon>
        <taxon>Vibrionaceae</taxon>
        <taxon>Vibrio</taxon>
    </lineage>
</organism>
<keyword evidence="5" id="KW-0442">Lipid degradation</keyword>
<evidence type="ECO:0000256" key="4">
    <source>
        <dbReference type="ARBA" id="ARBA00022801"/>
    </source>
</evidence>
<dbReference type="PANTHER" id="PTHR43856">
    <property type="entry name" value="CARDIOLIPIN HYDROLASE"/>
    <property type="match status" value="1"/>
</dbReference>
<comment type="catalytic activity">
    <reaction evidence="1">
        <text>a 1,2-diacyl-sn-glycero-3-phosphocholine + H2O = a 1,2-diacyl-sn-glycero-3-phosphate + choline + H(+)</text>
        <dbReference type="Rhea" id="RHEA:14445"/>
        <dbReference type="ChEBI" id="CHEBI:15354"/>
        <dbReference type="ChEBI" id="CHEBI:15377"/>
        <dbReference type="ChEBI" id="CHEBI:15378"/>
        <dbReference type="ChEBI" id="CHEBI:57643"/>
        <dbReference type="ChEBI" id="CHEBI:58608"/>
        <dbReference type="EC" id="3.1.4.4"/>
    </reaction>
</comment>
<dbReference type="InterPro" id="IPR051406">
    <property type="entry name" value="PLD_domain"/>
</dbReference>
<evidence type="ECO:0000256" key="3">
    <source>
        <dbReference type="ARBA" id="ARBA00012027"/>
    </source>
</evidence>
<dbReference type="SUPFAM" id="SSF56024">
    <property type="entry name" value="Phospholipase D/nuclease"/>
    <property type="match status" value="1"/>
</dbReference>
<dbReference type="EC" id="3.1.4.4" evidence="3"/>
<protein>
    <recommendedName>
        <fullName evidence="3">phospholipase D</fullName>
        <ecNumber evidence="3">3.1.4.4</ecNumber>
    </recommendedName>
</protein>
<keyword evidence="6" id="KW-0443">Lipid metabolism</keyword>
<reference evidence="9" key="1">
    <citation type="submission" date="2016-07" db="EMBL/GenBank/DDBJ databases">
        <title>Nontailed viruses are major unrecognized killers of bacteria in the ocean.</title>
        <authorList>
            <person name="Kauffman K."/>
            <person name="Hussain F."/>
            <person name="Yang J."/>
            <person name="Arevalo P."/>
            <person name="Brown J."/>
            <person name="Cutler M."/>
            <person name="Kelly L."/>
            <person name="Polz M.F."/>
        </authorList>
    </citation>
    <scope>NUCLEOTIDE SEQUENCE [LARGE SCALE GENOMIC DNA]</scope>
    <source>
        <strain evidence="9">10N.286.54.F3</strain>
    </source>
</reference>
<dbReference type="Gene3D" id="3.30.870.10">
    <property type="entry name" value="Endonuclease Chain A"/>
    <property type="match status" value="1"/>
</dbReference>
<dbReference type="CDD" id="cd09174">
    <property type="entry name" value="PLDc_Nuc_like_unchar2"/>
    <property type="match status" value="1"/>
</dbReference>
<evidence type="ECO:0000313" key="8">
    <source>
        <dbReference type="EMBL" id="PMF35226.1"/>
    </source>
</evidence>
<evidence type="ECO:0000259" key="7">
    <source>
        <dbReference type="Pfam" id="PF13091"/>
    </source>
</evidence>
<proteinExistence type="inferred from homology"/>
<dbReference type="AlphaFoldDB" id="A0A2N7CKW7"/>
<accession>A0A2N7CKW7</accession>
<evidence type="ECO:0000256" key="1">
    <source>
        <dbReference type="ARBA" id="ARBA00000798"/>
    </source>
</evidence>
<evidence type="ECO:0000313" key="9">
    <source>
        <dbReference type="Proteomes" id="UP000235405"/>
    </source>
</evidence>
<evidence type="ECO:0000256" key="2">
    <source>
        <dbReference type="ARBA" id="ARBA00008664"/>
    </source>
</evidence>
<feature type="domain" description="Phospholipase D-like" evidence="7">
    <location>
        <begin position="137"/>
        <end position="260"/>
    </location>
</feature>
<dbReference type="RefSeq" id="WP_102481578.1">
    <property type="nucleotide sequence ID" value="NZ_JAKMYY010000012.1"/>
</dbReference>
<dbReference type="PANTHER" id="PTHR43856:SF1">
    <property type="entry name" value="MITOCHONDRIAL CARDIOLIPIN HYDROLASE"/>
    <property type="match status" value="1"/>
</dbReference>
<dbReference type="InterPro" id="IPR025202">
    <property type="entry name" value="PLD-like_dom"/>
</dbReference>
<dbReference type="Proteomes" id="UP000235405">
    <property type="component" value="Unassembled WGS sequence"/>
</dbReference>
<gene>
    <name evidence="8" type="ORF">BCV19_20855</name>
</gene>
<dbReference type="Pfam" id="PF13091">
    <property type="entry name" value="PLDc_2"/>
    <property type="match status" value="1"/>
</dbReference>
<comment type="similarity">
    <text evidence="2">Belongs to the phospholipase D family.</text>
</comment>
<sequence length="266" mass="30582">MKVSELTLNAIKSYITGDGAPTPYMSGPELIKFFNAFGLSDEYNREGLPNAWSRNEYAYERLKEVNGTPEFKRLIEAIPDSRKVSNPDDIAFELSEIIKHDGYLFEKNELGIFKVSGSELNDPVQIAAHFQEIKNQIIESIQSAEFTIWIAVAWFTDKDIGNELRLKHQKGINVRVIVNDDDTTDKYGLDFCSRGIEYKKVSPNSPWGKKLMHNKFCIIDLYKVIHGSYNWTSNAQYNNESITIMESRDLAEEFSRQFIELRSQNT</sequence>
<dbReference type="EMBL" id="MCSW01000013">
    <property type="protein sequence ID" value="PMF35226.1"/>
    <property type="molecule type" value="Genomic_DNA"/>
</dbReference>
<name>A0A2N7CKW7_VIBSP</name>
<evidence type="ECO:0000256" key="6">
    <source>
        <dbReference type="ARBA" id="ARBA00023098"/>
    </source>
</evidence>